<dbReference type="CDD" id="cd00067">
    <property type="entry name" value="GAL4"/>
    <property type="match status" value="1"/>
</dbReference>
<dbReference type="PANTHER" id="PTHR47654">
    <property type="entry name" value="ZN(II)2CYS6 TRANSCRIPTION FACTOR (EUROFUNG)-RELATED"/>
    <property type="match status" value="1"/>
</dbReference>
<dbReference type="OrthoDB" id="10261408at2759"/>
<dbReference type="Gene3D" id="4.10.240.10">
    <property type="entry name" value="Zn(2)-C6 fungal-type DNA-binding domain"/>
    <property type="match status" value="1"/>
</dbReference>
<protein>
    <recommendedName>
        <fullName evidence="3">Zn(2)-C6 fungal-type domain-containing protein</fullName>
    </recommendedName>
</protein>
<evidence type="ECO:0000259" key="3">
    <source>
        <dbReference type="Pfam" id="PF00172"/>
    </source>
</evidence>
<reference evidence="4 5" key="1">
    <citation type="journal article" date="2012" name="PLoS Pathog.">
        <title>Diverse lifestyles and strategies of plant pathogenesis encoded in the genomes of eighteen Dothideomycetes fungi.</title>
        <authorList>
            <person name="Ohm R.A."/>
            <person name="Feau N."/>
            <person name="Henrissat B."/>
            <person name="Schoch C.L."/>
            <person name="Horwitz B.A."/>
            <person name="Barry K.W."/>
            <person name="Condon B.J."/>
            <person name="Copeland A.C."/>
            <person name="Dhillon B."/>
            <person name="Glaser F."/>
            <person name="Hesse C.N."/>
            <person name="Kosti I."/>
            <person name="LaButti K."/>
            <person name="Lindquist E.A."/>
            <person name="Lucas S."/>
            <person name="Salamov A.A."/>
            <person name="Bradshaw R.E."/>
            <person name="Ciuffetti L."/>
            <person name="Hamelin R.C."/>
            <person name="Kema G.H.J."/>
            <person name="Lawrence C."/>
            <person name="Scott J.A."/>
            <person name="Spatafora J.W."/>
            <person name="Turgeon B.G."/>
            <person name="de Wit P.J.G.M."/>
            <person name="Zhong S."/>
            <person name="Goodwin S.B."/>
            <person name="Grigoriev I.V."/>
        </authorList>
    </citation>
    <scope>NUCLEOTIDE SEQUENCE [LARGE SCALE GENOMIC DNA]</scope>
    <source>
        <strain evidence="5">28A</strain>
    </source>
</reference>
<dbReference type="InterPro" id="IPR036864">
    <property type="entry name" value="Zn2-C6_fun-type_DNA-bd_sf"/>
</dbReference>
<dbReference type="GO" id="GO:0008270">
    <property type="term" value="F:zinc ion binding"/>
    <property type="evidence" value="ECO:0007669"/>
    <property type="project" value="InterPro"/>
</dbReference>
<evidence type="ECO:0000256" key="1">
    <source>
        <dbReference type="ARBA" id="ARBA00023242"/>
    </source>
</evidence>
<dbReference type="RefSeq" id="XP_008021285.1">
    <property type="nucleotide sequence ID" value="XM_008023094.1"/>
</dbReference>
<dbReference type="EMBL" id="KB908482">
    <property type="protein sequence ID" value="EOA90829.1"/>
    <property type="molecule type" value="Genomic_DNA"/>
</dbReference>
<dbReference type="Proteomes" id="UP000016935">
    <property type="component" value="Unassembled WGS sequence"/>
</dbReference>
<feature type="domain" description="Zn(2)-C6 fungal-type" evidence="3">
    <location>
        <begin position="55"/>
        <end position="80"/>
    </location>
</feature>
<dbReference type="GeneID" id="19404119"/>
<feature type="region of interest" description="Disordered" evidence="2">
    <location>
        <begin position="120"/>
        <end position="148"/>
    </location>
</feature>
<dbReference type="AlphaFoldDB" id="R0KP34"/>
<dbReference type="Pfam" id="PF00172">
    <property type="entry name" value="Zn_clus"/>
    <property type="match status" value="1"/>
</dbReference>
<dbReference type="HOGENOM" id="CLU_090372_0_0_1"/>
<evidence type="ECO:0000313" key="5">
    <source>
        <dbReference type="Proteomes" id="UP000016935"/>
    </source>
</evidence>
<gene>
    <name evidence="4" type="ORF">SETTUDRAFT_36331</name>
</gene>
<accession>R0KP34</accession>
<keyword evidence="5" id="KW-1185">Reference proteome</keyword>
<evidence type="ECO:0000256" key="2">
    <source>
        <dbReference type="SAM" id="MobiDB-lite"/>
    </source>
</evidence>
<proteinExistence type="predicted"/>
<sequence>MESSSGFGPKVAIPQLKRPNQQTVFSKSPRISSERVSQALLFVDILCELTCVELKCSGTRPRCTNCTKYDEDCIYHLSRRDRLREAAHKIEVLSTLLKDIRGALNDENAKRIDDVLKEFEDDTPPLPPSVHTKSWNKRLRPSSPNEADCDRQALNKAHVSSSVDSNKDLNFLEEDVLENLRPIEANYMGCNSQIAWMTTLQRSQDQSGRGPS</sequence>
<keyword evidence="1" id="KW-0539">Nucleus</keyword>
<evidence type="ECO:0000313" key="4">
    <source>
        <dbReference type="EMBL" id="EOA90829.1"/>
    </source>
</evidence>
<dbReference type="InterPro" id="IPR053230">
    <property type="entry name" value="Trans_reg_galc"/>
</dbReference>
<reference evidence="4 5" key="2">
    <citation type="journal article" date="2013" name="PLoS Genet.">
        <title>Comparative genome structure, secondary metabolite, and effector coding capacity across Cochliobolus pathogens.</title>
        <authorList>
            <person name="Condon B.J."/>
            <person name="Leng Y."/>
            <person name="Wu D."/>
            <person name="Bushley K.E."/>
            <person name="Ohm R.A."/>
            <person name="Otillar R."/>
            <person name="Martin J."/>
            <person name="Schackwitz W."/>
            <person name="Grimwood J."/>
            <person name="MohdZainudin N."/>
            <person name="Xue C."/>
            <person name="Wang R."/>
            <person name="Manning V.A."/>
            <person name="Dhillon B."/>
            <person name="Tu Z.J."/>
            <person name="Steffenson B.J."/>
            <person name="Salamov A."/>
            <person name="Sun H."/>
            <person name="Lowry S."/>
            <person name="LaButti K."/>
            <person name="Han J."/>
            <person name="Copeland A."/>
            <person name="Lindquist E."/>
            <person name="Barry K."/>
            <person name="Schmutz J."/>
            <person name="Baker S.E."/>
            <person name="Ciuffetti L.M."/>
            <person name="Grigoriev I.V."/>
            <person name="Zhong S."/>
            <person name="Turgeon B.G."/>
        </authorList>
    </citation>
    <scope>NUCLEOTIDE SEQUENCE [LARGE SCALE GENOMIC DNA]</scope>
    <source>
        <strain evidence="5">28A</strain>
    </source>
</reference>
<dbReference type="GO" id="GO:0000981">
    <property type="term" value="F:DNA-binding transcription factor activity, RNA polymerase II-specific"/>
    <property type="evidence" value="ECO:0007669"/>
    <property type="project" value="InterPro"/>
</dbReference>
<dbReference type="InterPro" id="IPR001138">
    <property type="entry name" value="Zn2Cys6_DnaBD"/>
</dbReference>
<organism evidence="4 5">
    <name type="scientific">Exserohilum turcicum (strain 28A)</name>
    <name type="common">Northern leaf blight fungus</name>
    <name type="synonym">Setosphaeria turcica</name>
    <dbReference type="NCBI Taxonomy" id="671987"/>
    <lineage>
        <taxon>Eukaryota</taxon>
        <taxon>Fungi</taxon>
        <taxon>Dikarya</taxon>
        <taxon>Ascomycota</taxon>
        <taxon>Pezizomycotina</taxon>
        <taxon>Dothideomycetes</taxon>
        <taxon>Pleosporomycetidae</taxon>
        <taxon>Pleosporales</taxon>
        <taxon>Pleosporineae</taxon>
        <taxon>Pleosporaceae</taxon>
        <taxon>Exserohilum</taxon>
    </lineage>
</organism>
<name>R0KP34_EXST2</name>
<dbReference type="PANTHER" id="PTHR47654:SF5">
    <property type="entry name" value="TRANSCRIPTION FACTOR DOMAIN-CONTAINING PROTEIN"/>
    <property type="match status" value="1"/>
</dbReference>